<sequence>MESFSSGMNFLRRRFSSQDIPDDAAAAATATAAPSSAAVKQSQPQAQPQQAPSNVHPMQTTSAQNTTAYATPTLSLTSAPSTYSSSSSTAAPSHHHPSVAHHPPTSSFSLAGLANKVSSTIRSVSTH</sequence>
<feature type="compositionally biased region" description="Low complexity" evidence="1">
    <location>
        <begin position="23"/>
        <end position="53"/>
    </location>
</feature>
<organism evidence="4">
    <name type="scientific">Anisakis simplex</name>
    <name type="common">Herring worm</name>
    <dbReference type="NCBI Taxonomy" id="6269"/>
    <lineage>
        <taxon>Eukaryota</taxon>
        <taxon>Metazoa</taxon>
        <taxon>Ecdysozoa</taxon>
        <taxon>Nematoda</taxon>
        <taxon>Chromadorea</taxon>
        <taxon>Rhabditida</taxon>
        <taxon>Spirurina</taxon>
        <taxon>Ascaridomorpha</taxon>
        <taxon>Ascaridoidea</taxon>
        <taxon>Anisakidae</taxon>
        <taxon>Anisakis</taxon>
        <taxon>Anisakis simplex complex</taxon>
    </lineage>
</organism>
<keyword evidence="3" id="KW-1185">Reference proteome</keyword>
<evidence type="ECO:0000313" key="4">
    <source>
        <dbReference type="WBParaSite" id="ASIM_0000099001-mRNA-1"/>
    </source>
</evidence>
<feature type="compositionally biased region" description="Low complexity" evidence="1">
    <location>
        <begin position="70"/>
        <end position="92"/>
    </location>
</feature>
<dbReference type="Proteomes" id="UP000267096">
    <property type="component" value="Unassembled WGS sequence"/>
</dbReference>
<dbReference type="WBParaSite" id="ASIM_0000099001-mRNA-1">
    <property type="protein sequence ID" value="ASIM_0000099001-mRNA-1"/>
    <property type="gene ID" value="ASIM_0000099001"/>
</dbReference>
<accession>A0A0M3J0F3</accession>
<dbReference type="EMBL" id="UYRR01000759">
    <property type="protein sequence ID" value="VDK18192.1"/>
    <property type="molecule type" value="Genomic_DNA"/>
</dbReference>
<reference evidence="2 3" key="2">
    <citation type="submission" date="2018-11" db="EMBL/GenBank/DDBJ databases">
        <authorList>
            <consortium name="Pathogen Informatics"/>
        </authorList>
    </citation>
    <scope>NUCLEOTIDE SEQUENCE [LARGE SCALE GENOMIC DNA]</scope>
</reference>
<evidence type="ECO:0000313" key="3">
    <source>
        <dbReference type="Proteomes" id="UP000267096"/>
    </source>
</evidence>
<name>A0A0M3J0F3_ANISI</name>
<reference evidence="4" key="1">
    <citation type="submission" date="2017-02" db="UniProtKB">
        <authorList>
            <consortium name="WormBaseParasite"/>
        </authorList>
    </citation>
    <scope>IDENTIFICATION</scope>
</reference>
<feature type="region of interest" description="Disordered" evidence="1">
    <location>
        <begin position="21"/>
        <end position="111"/>
    </location>
</feature>
<evidence type="ECO:0000256" key="1">
    <source>
        <dbReference type="SAM" id="MobiDB-lite"/>
    </source>
</evidence>
<evidence type="ECO:0000313" key="2">
    <source>
        <dbReference type="EMBL" id="VDK18192.1"/>
    </source>
</evidence>
<feature type="compositionally biased region" description="Polar residues" evidence="1">
    <location>
        <begin position="56"/>
        <end position="69"/>
    </location>
</feature>
<protein>
    <submittedName>
        <fullName evidence="4">GPI-anchored protein pfl2</fullName>
    </submittedName>
</protein>
<proteinExistence type="predicted"/>
<gene>
    <name evidence="2" type="ORF">ASIM_LOCUS886</name>
</gene>
<dbReference type="AlphaFoldDB" id="A0A0M3J0F3"/>